<dbReference type="PROSITE" id="PS00521">
    <property type="entry name" value="P5CR"/>
    <property type="match status" value="1"/>
</dbReference>
<dbReference type="STRING" id="1246626.BleG1_1450"/>
<gene>
    <name evidence="5" type="ORF">BleG1_1450</name>
</gene>
<dbReference type="KEGG" id="ble:BleG1_1450"/>
<dbReference type="GO" id="GO:0004735">
    <property type="term" value="F:pyrroline-5-carboxylate reductase activity"/>
    <property type="evidence" value="ECO:0007669"/>
    <property type="project" value="InterPro"/>
</dbReference>
<evidence type="ECO:0000259" key="4">
    <source>
        <dbReference type="Pfam" id="PF14748"/>
    </source>
</evidence>
<dbReference type="InterPro" id="IPR029036">
    <property type="entry name" value="P5CR_dimer"/>
</dbReference>
<sequence>MKIGFIGTGSMGSMLIDTLLEAKTIKEEDIVITNRTIEKAIKIKETYPAIHIASNIEELTRQCKWIFVCVKPKDIPGLTPTVAPYLVSEHVVISITSPVSIHHLEELFPCKVARIIPSILNRAQSGSTLVSFSSRCTSADEEAIISFVSSISRPLFIDEDVTRVSSDIVSCGPAFFAFMAQRFIEGAVSETPLGEKEATELTTSMLIGLGKLLQEGYYTLPTLQERVCVPGGITGVGIAHLDQLLGEGFGSLFRLTEEKYATEKKKLAQEFQLK</sequence>
<dbReference type="NCBIfam" id="NF005814">
    <property type="entry name" value="PRK07680.1"/>
    <property type="match status" value="1"/>
</dbReference>
<dbReference type="GO" id="GO:0055129">
    <property type="term" value="P:L-proline biosynthetic process"/>
    <property type="evidence" value="ECO:0007669"/>
    <property type="project" value="TreeGrafter"/>
</dbReference>
<dbReference type="Proteomes" id="UP000027142">
    <property type="component" value="Chromosome"/>
</dbReference>
<keyword evidence="2" id="KW-0521">NADP</keyword>
<dbReference type="SUPFAM" id="SSF48179">
    <property type="entry name" value="6-phosphogluconate dehydrogenase C-terminal domain-like"/>
    <property type="match status" value="1"/>
</dbReference>
<dbReference type="InterPro" id="IPR000304">
    <property type="entry name" value="Pyrroline-COOH_reductase"/>
</dbReference>
<dbReference type="InterPro" id="IPR036291">
    <property type="entry name" value="NAD(P)-bd_dom_sf"/>
</dbReference>
<feature type="domain" description="Pyrroline-5-carboxylate reductase dimerisation" evidence="4">
    <location>
        <begin position="162"/>
        <end position="243"/>
    </location>
</feature>
<evidence type="ECO:0000313" key="5">
    <source>
        <dbReference type="EMBL" id="AIC94033.1"/>
    </source>
</evidence>
<dbReference type="Pfam" id="PF03807">
    <property type="entry name" value="F420_oxidored"/>
    <property type="match status" value="1"/>
</dbReference>
<evidence type="ECO:0000313" key="6">
    <source>
        <dbReference type="Proteomes" id="UP000027142"/>
    </source>
</evidence>
<dbReference type="PATRIC" id="fig|1246626.3.peg.1439"/>
<accession>A0A060M0G6</accession>
<dbReference type="SUPFAM" id="SSF51735">
    <property type="entry name" value="NAD(P)-binding Rossmann-fold domains"/>
    <property type="match status" value="1"/>
</dbReference>
<evidence type="ECO:0000256" key="1">
    <source>
        <dbReference type="ARBA" id="ARBA00005525"/>
    </source>
</evidence>
<dbReference type="OrthoDB" id="9805754at2"/>
<keyword evidence="6" id="KW-1185">Reference proteome</keyword>
<dbReference type="RefSeq" id="WP_038478835.1">
    <property type="nucleotide sequence ID" value="NZ_CP003923.1"/>
</dbReference>
<proteinExistence type="inferred from homology"/>
<dbReference type="HOGENOM" id="CLU_042344_2_1_9"/>
<dbReference type="EMBL" id="CP003923">
    <property type="protein sequence ID" value="AIC94033.1"/>
    <property type="molecule type" value="Genomic_DNA"/>
</dbReference>
<reference evidence="5 6" key="1">
    <citation type="journal article" date="2014" name="Gene">
        <title>A comparative genomic analysis of the alkalitolerant soil bacterium Bacillus lehensis G1.</title>
        <authorList>
            <person name="Noor Y.M."/>
            <person name="Samsulrizal N.H."/>
            <person name="Jema'on N.A."/>
            <person name="Low K.O."/>
            <person name="Ramli A.N."/>
            <person name="Alias N.I."/>
            <person name="Damis S.I."/>
            <person name="Fuzi S.F."/>
            <person name="Isa M.N."/>
            <person name="Murad A.M."/>
            <person name="Raih M.F."/>
            <person name="Bakar F.D."/>
            <person name="Najimudin N."/>
            <person name="Mahadi N.M."/>
            <person name="Illias R.M."/>
        </authorList>
    </citation>
    <scope>NUCLEOTIDE SEQUENCE [LARGE SCALE GENOMIC DNA]</scope>
    <source>
        <strain evidence="5 6">G1</strain>
    </source>
</reference>
<dbReference type="Gene3D" id="3.40.50.720">
    <property type="entry name" value="NAD(P)-binding Rossmann-like Domain"/>
    <property type="match status" value="1"/>
</dbReference>
<dbReference type="PANTHER" id="PTHR11645">
    <property type="entry name" value="PYRROLINE-5-CARBOXYLATE REDUCTASE"/>
    <property type="match status" value="1"/>
</dbReference>
<feature type="domain" description="Pyrroline-5-carboxylate reductase catalytic N-terminal" evidence="3">
    <location>
        <begin position="2"/>
        <end position="97"/>
    </location>
</feature>
<dbReference type="AlphaFoldDB" id="A0A060M0G6"/>
<protein>
    <submittedName>
        <fullName evidence="5">Pyrroline-5-carboxylate reductase</fullName>
    </submittedName>
</protein>
<dbReference type="PIRSF" id="PIRSF000193">
    <property type="entry name" value="Pyrrol-5-carb_rd"/>
    <property type="match status" value="1"/>
</dbReference>
<evidence type="ECO:0000259" key="3">
    <source>
        <dbReference type="Pfam" id="PF03807"/>
    </source>
</evidence>
<dbReference type="InterPro" id="IPR053790">
    <property type="entry name" value="P5CR-like_CS"/>
</dbReference>
<dbReference type="InterPro" id="IPR028939">
    <property type="entry name" value="P5C_Rdtase_cat_N"/>
</dbReference>
<dbReference type="Pfam" id="PF14748">
    <property type="entry name" value="P5CR_dimer"/>
    <property type="match status" value="1"/>
</dbReference>
<dbReference type="InterPro" id="IPR008927">
    <property type="entry name" value="6-PGluconate_DH-like_C_sf"/>
</dbReference>
<dbReference type="Gene3D" id="1.10.3730.10">
    <property type="entry name" value="ProC C-terminal domain-like"/>
    <property type="match status" value="1"/>
</dbReference>
<feature type="binding site" evidence="2">
    <location>
        <begin position="6"/>
        <end position="11"/>
    </location>
    <ligand>
        <name>NADP(+)</name>
        <dbReference type="ChEBI" id="CHEBI:58349"/>
    </ligand>
</feature>
<organism evidence="5 6">
    <name type="scientific">Shouchella lehensis G1</name>
    <dbReference type="NCBI Taxonomy" id="1246626"/>
    <lineage>
        <taxon>Bacteria</taxon>
        <taxon>Bacillati</taxon>
        <taxon>Bacillota</taxon>
        <taxon>Bacilli</taxon>
        <taxon>Bacillales</taxon>
        <taxon>Bacillaceae</taxon>
        <taxon>Shouchella</taxon>
    </lineage>
</organism>
<dbReference type="PANTHER" id="PTHR11645:SF51">
    <property type="entry name" value="COME OPERON PROTEIN 4"/>
    <property type="match status" value="1"/>
</dbReference>
<name>A0A060M0G6_9BACI</name>
<dbReference type="eggNOG" id="COG0345">
    <property type="taxonomic scope" value="Bacteria"/>
</dbReference>
<evidence type="ECO:0000256" key="2">
    <source>
        <dbReference type="PIRSR" id="PIRSR000193-1"/>
    </source>
</evidence>
<comment type="similarity">
    <text evidence="1">Belongs to the pyrroline-5-carboxylate reductase family.</text>
</comment>